<dbReference type="AlphaFoldDB" id="A0A1F7Z005"/>
<dbReference type="Proteomes" id="UP000178870">
    <property type="component" value="Unassembled WGS sequence"/>
</dbReference>
<proteinExistence type="predicted"/>
<keyword evidence="1" id="KW-1133">Transmembrane helix</keyword>
<dbReference type="PROSITE" id="PS51352">
    <property type="entry name" value="THIOREDOXIN_2"/>
    <property type="match status" value="1"/>
</dbReference>
<evidence type="ECO:0000259" key="2">
    <source>
        <dbReference type="PROSITE" id="PS51352"/>
    </source>
</evidence>
<evidence type="ECO:0000256" key="1">
    <source>
        <dbReference type="SAM" id="Phobius"/>
    </source>
</evidence>
<dbReference type="SUPFAM" id="SSF52833">
    <property type="entry name" value="Thioredoxin-like"/>
    <property type="match status" value="1"/>
</dbReference>
<dbReference type="Gene3D" id="3.40.30.10">
    <property type="entry name" value="Glutaredoxin"/>
    <property type="match status" value="1"/>
</dbReference>
<accession>A0A1F7Z005</accession>
<dbReference type="Pfam" id="PF00085">
    <property type="entry name" value="Thioredoxin"/>
    <property type="match status" value="1"/>
</dbReference>
<comment type="caution">
    <text evidence="3">The sequence shown here is derived from an EMBL/GenBank/DDBJ whole genome shotgun (WGS) entry which is preliminary data.</text>
</comment>
<gene>
    <name evidence="3" type="ORF">A2803_00615</name>
</gene>
<protein>
    <recommendedName>
        <fullName evidence="2">Thioredoxin domain-containing protein</fullName>
    </recommendedName>
</protein>
<dbReference type="InterPro" id="IPR036249">
    <property type="entry name" value="Thioredoxin-like_sf"/>
</dbReference>
<organism evidence="3 4">
    <name type="scientific">Candidatus Woesebacteria bacterium RIFCSPHIGHO2_01_FULL_44_21</name>
    <dbReference type="NCBI Taxonomy" id="1802503"/>
    <lineage>
        <taxon>Bacteria</taxon>
        <taxon>Candidatus Woeseibacteriota</taxon>
    </lineage>
</organism>
<feature type="domain" description="Thioredoxin" evidence="2">
    <location>
        <begin position="35"/>
        <end position="159"/>
    </location>
</feature>
<evidence type="ECO:0000313" key="4">
    <source>
        <dbReference type="Proteomes" id="UP000178870"/>
    </source>
</evidence>
<sequence>MQRGNFPAIVVIVVIVLALAGAAFYFLNRPGSGNLRVETQTPQATDTPETGSMSRYVEYSKRLSENSVDKRRVLFFYANWCPTCRPANAELEARISEIPEDVVVLRVNYNDTETDTEEEALAQKYGITYQHTFVEIDQDGNEVKKWNGGGLDQLLAQVN</sequence>
<dbReference type="InterPro" id="IPR013766">
    <property type="entry name" value="Thioredoxin_domain"/>
</dbReference>
<dbReference type="CDD" id="cd02947">
    <property type="entry name" value="TRX_family"/>
    <property type="match status" value="1"/>
</dbReference>
<keyword evidence="1" id="KW-0812">Transmembrane</keyword>
<reference evidence="3 4" key="1">
    <citation type="journal article" date="2016" name="Nat. Commun.">
        <title>Thousands of microbial genomes shed light on interconnected biogeochemical processes in an aquifer system.</title>
        <authorList>
            <person name="Anantharaman K."/>
            <person name="Brown C.T."/>
            <person name="Hug L.A."/>
            <person name="Sharon I."/>
            <person name="Castelle C.J."/>
            <person name="Probst A.J."/>
            <person name="Thomas B.C."/>
            <person name="Singh A."/>
            <person name="Wilkins M.J."/>
            <person name="Karaoz U."/>
            <person name="Brodie E.L."/>
            <person name="Williams K.H."/>
            <person name="Hubbard S.S."/>
            <person name="Banfield J.F."/>
        </authorList>
    </citation>
    <scope>NUCLEOTIDE SEQUENCE [LARGE SCALE GENOMIC DNA]</scope>
</reference>
<name>A0A1F7Z005_9BACT</name>
<evidence type="ECO:0000313" key="3">
    <source>
        <dbReference type="EMBL" id="OGM32055.1"/>
    </source>
</evidence>
<dbReference type="EMBL" id="MGGP01000018">
    <property type="protein sequence ID" value="OGM32055.1"/>
    <property type="molecule type" value="Genomic_DNA"/>
</dbReference>
<feature type="transmembrane region" description="Helical" evidence="1">
    <location>
        <begin position="6"/>
        <end position="27"/>
    </location>
</feature>
<keyword evidence="1" id="KW-0472">Membrane</keyword>